<dbReference type="InterPro" id="IPR000182">
    <property type="entry name" value="GNAT_dom"/>
</dbReference>
<dbReference type="Proteomes" id="UP001158045">
    <property type="component" value="Unassembled WGS sequence"/>
</dbReference>
<feature type="domain" description="Nudix hydrolase" evidence="1">
    <location>
        <begin position="221"/>
        <end position="352"/>
    </location>
</feature>
<dbReference type="EC" id="2.3.1.-" evidence="2"/>
<dbReference type="Pfam" id="PF13302">
    <property type="entry name" value="Acetyltransf_3"/>
    <property type="match status" value="1"/>
</dbReference>
<dbReference type="InterPro" id="IPR016181">
    <property type="entry name" value="Acyl_CoA_acyltransferase"/>
</dbReference>
<dbReference type="SUPFAM" id="SSF55729">
    <property type="entry name" value="Acyl-CoA N-acyltransferases (Nat)"/>
    <property type="match status" value="1"/>
</dbReference>
<dbReference type="Gene3D" id="3.90.79.10">
    <property type="entry name" value="Nucleoside Triphosphate Pyrophosphohydrolase"/>
    <property type="match status" value="1"/>
</dbReference>
<dbReference type="RefSeq" id="WP_281093322.1">
    <property type="nucleotide sequence ID" value="NZ_JARYZI010000002.1"/>
</dbReference>
<dbReference type="SUPFAM" id="SSF55811">
    <property type="entry name" value="Nudix"/>
    <property type="match status" value="1"/>
</dbReference>
<reference evidence="2 3" key="1">
    <citation type="submission" date="2023-04" db="EMBL/GenBank/DDBJ databases">
        <title>Fusibacter bizertensis strain WBS, isolated from littoral bottom sediments of the Arctic seas - biochemical and genomic analysis.</title>
        <authorList>
            <person name="Brioukhanov A.L."/>
        </authorList>
    </citation>
    <scope>NUCLEOTIDE SEQUENCE [LARGE SCALE GENOMIC DNA]</scope>
    <source>
        <strain evidence="2 3">WBS</strain>
    </source>
</reference>
<evidence type="ECO:0000313" key="2">
    <source>
        <dbReference type="EMBL" id="MDH8677507.1"/>
    </source>
</evidence>
<dbReference type="PROSITE" id="PS51462">
    <property type="entry name" value="NUDIX"/>
    <property type="match status" value="1"/>
</dbReference>
<evidence type="ECO:0000259" key="1">
    <source>
        <dbReference type="PROSITE" id="PS51462"/>
    </source>
</evidence>
<dbReference type="InterPro" id="IPR015797">
    <property type="entry name" value="NUDIX_hydrolase-like_dom_sf"/>
</dbReference>
<organism evidence="2 3">
    <name type="scientific">Fusibacter bizertensis</name>
    <dbReference type="NCBI Taxonomy" id="1488331"/>
    <lineage>
        <taxon>Bacteria</taxon>
        <taxon>Bacillati</taxon>
        <taxon>Bacillota</taxon>
        <taxon>Clostridia</taxon>
        <taxon>Eubacteriales</taxon>
        <taxon>Eubacteriales Family XII. Incertae Sedis</taxon>
        <taxon>Fusibacter</taxon>
    </lineage>
</organism>
<comment type="caution">
    <text evidence="2">The sequence shown here is derived from an EMBL/GenBank/DDBJ whole genome shotgun (WGS) entry which is preliminary data.</text>
</comment>
<sequence length="355" mass="40414">MSKHLVHKGTRIITTDRLTLRAFKQSDAGDMFKNWANDSEVTRFLTWPPHEHVDVTKEILSIWCGQYEYDNVYNWAIELNDEKEVIGGISVVATSENDFSCEIGYCISRKHWGMGIVTEAFKAVINFLFSEVGMNRIVARHDTNNPASGRVMQKSGLNFEGISYAVKSRGEDFYDLANYAIIKEEYLKNINHNLSDPQVKENAHRLGYIKNLRKYVGHIPLIMAGACVLVFNETGELLLQRRTDSGDWGTLGGAMELCESFEDNAKRELFEEAGITANRYELLTVLSGPDMYYLYPNGDEIYNVMAVFIAHDIVGEPFVNDDESFELAYFPIDQPIKGLNPFNAHILRKIGLIKW</sequence>
<gene>
    <name evidence="2" type="ORF">QE109_05075</name>
</gene>
<dbReference type="EMBL" id="JARYZI010000002">
    <property type="protein sequence ID" value="MDH8677507.1"/>
    <property type="molecule type" value="Genomic_DNA"/>
</dbReference>
<dbReference type="GO" id="GO:0016746">
    <property type="term" value="F:acyltransferase activity"/>
    <property type="evidence" value="ECO:0007669"/>
    <property type="project" value="UniProtKB-KW"/>
</dbReference>
<keyword evidence="2" id="KW-0808">Transferase</keyword>
<evidence type="ECO:0000313" key="3">
    <source>
        <dbReference type="Proteomes" id="UP001158045"/>
    </source>
</evidence>
<keyword evidence="3" id="KW-1185">Reference proteome</keyword>
<dbReference type="PANTHER" id="PTHR43792">
    <property type="entry name" value="GNAT FAMILY, PUTATIVE (AFU_ORTHOLOGUE AFUA_3G00765)-RELATED-RELATED"/>
    <property type="match status" value="1"/>
</dbReference>
<dbReference type="Pfam" id="PF00293">
    <property type="entry name" value="NUDIX"/>
    <property type="match status" value="1"/>
</dbReference>
<dbReference type="InterPro" id="IPR000086">
    <property type="entry name" value="NUDIX_hydrolase_dom"/>
</dbReference>
<accession>A0ABT6NAR7</accession>
<protein>
    <submittedName>
        <fullName evidence="2">GNAT family N-acetyltransferase</fullName>
        <ecNumber evidence="2">2.3.1.-</ecNumber>
    </submittedName>
</protein>
<name>A0ABT6NAR7_9FIRM</name>
<dbReference type="InterPro" id="IPR051531">
    <property type="entry name" value="N-acetyltransferase"/>
</dbReference>
<keyword evidence="2" id="KW-0012">Acyltransferase</keyword>
<proteinExistence type="predicted"/>
<dbReference type="CDD" id="cd04677">
    <property type="entry name" value="NUDIX_Hydrolase"/>
    <property type="match status" value="1"/>
</dbReference>
<dbReference type="Gene3D" id="3.40.630.30">
    <property type="match status" value="1"/>
</dbReference>